<dbReference type="InterPro" id="IPR036188">
    <property type="entry name" value="FAD/NAD-bd_sf"/>
</dbReference>
<dbReference type="Pfam" id="PF13454">
    <property type="entry name" value="NAD_binding_9"/>
    <property type="match status" value="1"/>
</dbReference>
<proteinExistence type="predicted"/>
<feature type="domain" description="FAD-dependent urate hydroxylase HpyO/Asp monooxygenase CreE-like FAD/NAD(P)-binding" evidence="1">
    <location>
        <begin position="13"/>
        <end position="148"/>
    </location>
</feature>
<dbReference type="RefSeq" id="WP_194557060.1">
    <property type="nucleotide sequence ID" value="NZ_JADKMY010000003.1"/>
</dbReference>
<dbReference type="EMBL" id="JADKMY010000003">
    <property type="protein sequence ID" value="MBF4554164.1"/>
    <property type="molecule type" value="Genomic_DNA"/>
</dbReference>
<organism evidence="2 3">
    <name type="scientific">Corynebacterium suicordis DSM 45110</name>
    <dbReference type="NCBI Taxonomy" id="1121369"/>
    <lineage>
        <taxon>Bacteria</taxon>
        <taxon>Bacillati</taxon>
        <taxon>Actinomycetota</taxon>
        <taxon>Actinomycetes</taxon>
        <taxon>Mycobacteriales</taxon>
        <taxon>Corynebacteriaceae</taxon>
        <taxon>Corynebacterium</taxon>
    </lineage>
</organism>
<dbReference type="SUPFAM" id="SSF51905">
    <property type="entry name" value="FAD/NAD(P)-binding domain"/>
    <property type="match status" value="1"/>
</dbReference>
<gene>
    <name evidence="2" type="ORF">IRY30_08805</name>
</gene>
<evidence type="ECO:0000313" key="2">
    <source>
        <dbReference type="EMBL" id="MBF4554164.1"/>
    </source>
</evidence>
<reference evidence="2 3" key="1">
    <citation type="submission" date="2020-10" db="EMBL/GenBank/DDBJ databases">
        <title>Novel species in genus Corynebacterium.</title>
        <authorList>
            <person name="Zhang G."/>
        </authorList>
    </citation>
    <scope>NUCLEOTIDE SEQUENCE [LARGE SCALE GENOMIC DNA]</scope>
    <source>
        <strain evidence="2 3">DSM 45110</strain>
    </source>
</reference>
<keyword evidence="3" id="KW-1185">Reference proteome</keyword>
<protein>
    <submittedName>
        <fullName evidence="2">FAD/NAD(P)-binding protein</fullName>
    </submittedName>
</protein>
<dbReference type="InterPro" id="IPR052189">
    <property type="entry name" value="L-asp_N-monooxygenase_NS-form"/>
</dbReference>
<dbReference type="PANTHER" id="PTHR40254:SF1">
    <property type="entry name" value="BLR0577 PROTEIN"/>
    <property type="match status" value="1"/>
</dbReference>
<name>A0ABR9ZLA0_9CORY</name>
<dbReference type="InterPro" id="IPR038732">
    <property type="entry name" value="HpyO/CreE_NAD-binding"/>
</dbReference>
<sequence length="496" mass="53617">MGQVKTAPVRLGIIGGGPRALWAVEELAKAHAEVEIDVWEPEPHCGAGRVYRLEQPDYWLMNLRGSGISTAMGNFAECHPEAGDFPPRAEVGGFLQAWWEWLLERLPETMKVRHVQERVQDVRLVSGRWQVTGDSRETYDEVLVTAGHAQAWPGALSGPRVIDDLSQIPVGAHVGVRGTALTFIDVMLELTVGRGGTVQRGGDIPEYLPSGAEPVLHPVNRSGRFMEVKPVPGSALDGVQLPEEDYGRAILACQSVSELENVLVEAARDLLRTAGASVPAADLQAEIRGENRMEDPLADLRRSYDVAIGKQPPGAPWGIGEAWRRLYPWIVERASFSGRDDLPGFSRLSHTMERVAFGPPAETSGVILAVAQAGLLRVDGLGKPGRINDWLEPESAEVIGVVDATIAPPGVVPGTVVDQLVQQGYAQIRRGADGTGRGLAVEKDGAVPGTPGLSVIGRDTEDTVLGLDTLSRTLHHTIPDWAEHFIARHQQDHINT</sequence>
<evidence type="ECO:0000259" key="1">
    <source>
        <dbReference type="Pfam" id="PF13454"/>
    </source>
</evidence>
<dbReference type="PANTHER" id="PTHR40254">
    <property type="entry name" value="BLR0577 PROTEIN"/>
    <property type="match status" value="1"/>
</dbReference>
<evidence type="ECO:0000313" key="3">
    <source>
        <dbReference type="Proteomes" id="UP000635902"/>
    </source>
</evidence>
<accession>A0ABR9ZLA0</accession>
<comment type="caution">
    <text evidence="2">The sequence shown here is derived from an EMBL/GenBank/DDBJ whole genome shotgun (WGS) entry which is preliminary data.</text>
</comment>
<dbReference type="Proteomes" id="UP000635902">
    <property type="component" value="Unassembled WGS sequence"/>
</dbReference>